<gene>
    <name evidence="2" type="primary">tssE</name>
    <name evidence="2" type="ORF">AACH06_17080</name>
</gene>
<evidence type="ECO:0000313" key="3">
    <source>
        <dbReference type="Proteomes" id="UP001371218"/>
    </source>
</evidence>
<sequence>MSHYAPSLLDKLLGVEDHGPGKGTAMRMTMDQVKESVARDIEALLNAHACMDTDHLAPFALASRSILTLGLVDITSMSMASDRDRASVRVAISRTLSHHEPRLRDVEVDVRDTAAGSPLCFTIRAKLILSPDVEPVAFDAVLHPGSKRYAVSRSDRRAARALQP</sequence>
<dbReference type="RefSeq" id="WP_341426960.1">
    <property type="nucleotide sequence ID" value="NZ_JBBUTG010000011.1"/>
</dbReference>
<dbReference type="PANTHER" id="PTHR38595:SF1">
    <property type="entry name" value="TYPE VI SECRETION SYSTEM COMPONENT TSSE1"/>
    <property type="match status" value="1"/>
</dbReference>
<dbReference type="Proteomes" id="UP001371218">
    <property type="component" value="Unassembled WGS sequence"/>
</dbReference>
<name>A0ABU9BSW6_9BURK</name>
<dbReference type="EMBL" id="JBBUTG010000011">
    <property type="protein sequence ID" value="MEK8032538.1"/>
    <property type="molecule type" value="Genomic_DNA"/>
</dbReference>
<comment type="caution">
    <text evidence="2">The sequence shown here is derived from an EMBL/GenBank/DDBJ whole genome shotgun (WGS) entry which is preliminary data.</text>
</comment>
<evidence type="ECO:0000313" key="2">
    <source>
        <dbReference type="EMBL" id="MEK8032538.1"/>
    </source>
</evidence>
<feature type="domain" description="IraD/Gp25-like" evidence="1">
    <location>
        <begin position="32"/>
        <end position="131"/>
    </location>
</feature>
<protein>
    <submittedName>
        <fullName evidence="2">Type VI secretion system baseplate subunit TssE</fullName>
    </submittedName>
</protein>
<dbReference type="PANTHER" id="PTHR38595">
    <property type="entry name" value="CYTOPLASMIC PROTEIN-RELATED"/>
    <property type="match status" value="1"/>
</dbReference>
<proteinExistence type="predicted"/>
<dbReference type="SUPFAM" id="SSF160719">
    <property type="entry name" value="gpW/gp25-like"/>
    <property type="match status" value="1"/>
</dbReference>
<keyword evidence="3" id="KW-1185">Reference proteome</keyword>
<dbReference type="NCBIfam" id="TIGR03357">
    <property type="entry name" value="VI_zyme"/>
    <property type="match status" value="1"/>
</dbReference>
<reference evidence="2 3" key="1">
    <citation type="submission" date="2024-04" db="EMBL/GenBank/DDBJ databases">
        <title>Novel species of the genus Ideonella isolated from streams.</title>
        <authorList>
            <person name="Lu H."/>
        </authorList>
    </citation>
    <scope>NUCLEOTIDE SEQUENCE [LARGE SCALE GENOMIC DNA]</scope>
    <source>
        <strain evidence="2 3">DXS29W</strain>
    </source>
</reference>
<dbReference type="InterPro" id="IPR007048">
    <property type="entry name" value="IraD/Gp25-like"/>
</dbReference>
<evidence type="ECO:0000259" key="1">
    <source>
        <dbReference type="Pfam" id="PF04965"/>
    </source>
</evidence>
<organism evidence="2 3">
    <name type="scientific">Ideonella lacteola</name>
    <dbReference type="NCBI Taxonomy" id="2984193"/>
    <lineage>
        <taxon>Bacteria</taxon>
        <taxon>Pseudomonadati</taxon>
        <taxon>Pseudomonadota</taxon>
        <taxon>Betaproteobacteria</taxon>
        <taxon>Burkholderiales</taxon>
        <taxon>Sphaerotilaceae</taxon>
        <taxon>Ideonella</taxon>
    </lineage>
</organism>
<dbReference type="Pfam" id="PF04965">
    <property type="entry name" value="GPW_gp25"/>
    <property type="match status" value="1"/>
</dbReference>
<accession>A0ABU9BSW6</accession>
<dbReference type="InterPro" id="IPR053176">
    <property type="entry name" value="T6SS_TssE1-like"/>
</dbReference>
<dbReference type="InterPro" id="IPR017737">
    <property type="entry name" value="TssE1-like"/>
</dbReference>